<dbReference type="EMBL" id="UYRT01002689">
    <property type="protein sequence ID" value="VDK31339.1"/>
    <property type="molecule type" value="Genomic_DNA"/>
</dbReference>
<reference evidence="3" key="1">
    <citation type="submission" date="2016-06" db="UniProtKB">
        <authorList>
            <consortium name="WormBaseParasite"/>
        </authorList>
    </citation>
    <scope>IDENTIFICATION</scope>
</reference>
<organism evidence="3">
    <name type="scientific">Gongylonema pulchrum</name>
    <dbReference type="NCBI Taxonomy" id="637853"/>
    <lineage>
        <taxon>Eukaryota</taxon>
        <taxon>Metazoa</taxon>
        <taxon>Ecdysozoa</taxon>
        <taxon>Nematoda</taxon>
        <taxon>Chromadorea</taxon>
        <taxon>Rhabditida</taxon>
        <taxon>Spirurina</taxon>
        <taxon>Spiruromorpha</taxon>
        <taxon>Spiruroidea</taxon>
        <taxon>Gongylonematidae</taxon>
        <taxon>Gongylonema</taxon>
    </lineage>
</organism>
<name>A0A183CZR9_9BILA</name>
<accession>A0A183CZR9</accession>
<sequence length="111" mass="12577">MSTEDWKFFSICSNCLHENQYWQPALALIFKKPSYDQANSVPERVNSLENNRCAYFLEFPLTAELNADDLFSQVVRMLRNDDTNGLLLPKALFSSPAIAVKVITISATSLE</sequence>
<dbReference type="AlphaFoldDB" id="A0A183CZR9"/>
<reference evidence="1 2" key="2">
    <citation type="submission" date="2018-11" db="EMBL/GenBank/DDBJ databases">
        <authorList>
            <consortium name="Pathogen Informatics"/>
        </authorList>
    </citation>
    <scope>NUCLEOTIDE SEQUENCE [LARGE SCALE GENOMIC DNA]</scope>
</reference>
<proteinExistence type="predicted"/>
<keyword evidence="2" id="KW-1185">Reference proteome</keyword>
<evidence type="ECO:0000313" key="1">
    <source>
        <dbReference type="EMBL" id="VDK31339.1"/>
    </source>
</evidence>
<dbReference type="WBParaSite" id="GPUH_0000196501-mRNA-1">
    <property type="protein sequence ID" value="GPUH_0000196501-mRNA-1"/>
    <property type="gene ID" value="GPUH_0000196501"/>
</dbReference>
<dbReference type="Proteomes" id="UP000271098">
    <property type="component" value="Unassembled WGS sequence"/>
</dbReference>
<evidence type="ECO:0000313" key="3">
    <source>
        <dbReference type="WBParaSite" id="GPUH_0000196501-mRNA-1"/>
    </source>
</evidence>
<gene>
    <name evidence="1" type="ORF">GPUH_LOCUS1960</name>
</gene>
<protein>
    <submittedName>
        <fullName evidence="3">LysR_substrate domain-containing protein</fullName>
    </submittedName>
</protein>
<evidence type="ECO:0000313" key="2">
    <source>
        <dbReference type="Proteomes" id="UP000271098"/>
    </source>
</evidence>